<keyword evidence="3" id="KW-1185">Reference proteome</keyword>
<keyword evidence="1" id="KW-1133">Transmembrane helix</keyword>
<feature type="transmembrane region" description="Helical" evidence="1">
    <location>
        <begin position="183"/>
        <end position="206"/>
    </location>
</feature>
<evidence type="ECO:0000313" key="2">
    <source>
        <dbReference type="EMBL" id="MFC7328787.1"/>
    </source>
</evidence>
<proteinExistence type="predicted"/>
<keyword evidence="1" id="KW-0812">Transmembrane</keyword>
<dbReference type="RefSeq" id="WP_379871445.1">
    <property type="nucleotide sequence ID" value="NZ_JBHTBH010000006.1"/>
</dbReference>
<keyword evidence="1" id="KW-0472">Membrane</keyword>
<evidence type="ECO:0008006" key="4">
    <source>
        <dbReference type="Google" id="ProtNLM"/>
    </source>
</evidence>
<comment type="caution">
    <text evidence="2">The sequence shown here is derived from an EMBL/GenBank/DDBJ whole genome shotgun (WGS) entry which is preliminary data.</text>
</comment>
<sequence length="210" mass="22435">MPSEPAVNGVLPAGNRPAEPFVLKSDPGKRWPILIAPTLAAVLVTAGSAAKAPALLVFGAPVLAVLLALAWANLYMSRTVVTADEIIMIGSCYRLRRSWRGATRVVRATVVAPRGPNPDTVFVLDERGQVLARFYGHFYTREDIDRLVGHLRLPVSGPGAPVTARQLDQMYPGIVPWYERQPLFLAGLLVGVIAVIVVVVGVGGAIGGLW</sequence>
<accession>A0ABW2KI30</accession>
<protein>
    <recommendedName>
        <fullName evidence="4">PH domain-containing protein</fullName>
    </recommendedName>
</protein>
<evidence type="ECO:0000256" key="1">
    <source>
        <dbReference type="SAM" id="Phobius"/>
    </source>
</evidence>
<feature type="transmembrane region" description="Helical" evidence="1">
    <location>
        <begin position="56"/>
        <end position="76"/>
    </location>
</feature>
<organism evidence="2 3">
    <name type="scientific">Marinactinospora rubrisoli</name>
    <dbReference type="NCBI Taxonomy" id="2715399"/>
    <lineage>
        <taxon>Bacteria</taxon>
        <taxon>Bacillati</taxon>
        <taxon>Actinomycetota</taxon>
        <taxon>Actinomycetes</taxon>
        <taxon>Streptosporangiales</taxon>
        <taxon>Nocardiopsidaceae</taxon>
        <taxon>Marinactinospora</taxon>
    </lineage>
</organism>
<dbReference type="EMBL" id="JBHTBH010000006">
    <property type="protein sequence ID" value="MFC7328787.1"/>
    <property type="molecule type" value="Genomic_DNA"/>
</dbReference>
<dbReference type="Proteomes" id="UP001596540">
    <property type="component" value="Unassembled WGS sequence"/>
</dbReference>
<reference evidence="3" key="1">
    <citation type="journal article" date="2019" name="Int. J. Syst. Evol. Microbiol.">
        <title>The Global Catalogue of Microorganisms (GCM) 10K type strain sequencing project: providing services to taxonomists for standard genome sequencing and annotation.</title>
        <authorList>
            <consortium name="The Broad Institute Genomics Platform"/>
            <consortium name="The Broad Institute Genome Sequencing Center for Infectious Disease"/>
            <person name="Wu L."/>
            <person name="Ma J."/>
        </authorList>
    </citation>
    <scope>NUCLEOTIDE SEQUENCE [LARGE SCALE GENOMIC DNA]</scope>
    <source>
        <strain evidence="3">CGMCC 4.7382</strain>
    </source>
</reference>
<evidence type="ECO:0000313" key="3">
    <source>
        <dbReference type="Proteomes" id="UP001596540"/>
    </source>
</evidence>
<gene>
    <name evidence="2" type="ORF">ACFQRF_13635</name>
</gene>
<name>A0ABW2KI30_9ACTN</name>